<dbReference type="InterPro" id="IPR007055">
    <property type="entry name" value="BON_dom"/>
</dbReference>
<evidence type="ECO:0000256" key="2">
    <source>
        <dbReference type="PROSITE-ProRule" id="PRU00703"/>
    </source>
</evidence>
<keyword evidence="1 2" id="KW-0129">CBS domain</keyword>
<evidence type="ECO:0000313" key="5">
    <source>
        <dbReference type="EMBL" id="MBS2965889.1"/>
    </source>
</evidence>
<dbReference type="PANTHER" id="PTHR43080:SF29">
    <property type="entry name" value="OS02G0818000 PROTEIN"/>
    <property type="match status" value="1"/>
</dbReference>
<organism evidence="5 6">
    <name type="scientific">Actinocrinis puniceicyclus</name>
    <dbReference type="NCBI Taxonomy" id="977794"/>
    <lineage>
        <taxon>Bacteria</taxon>
        <taxon>Bacillati</taxon>
        <taxon>Actinomycetota</taxon>
        <taxon>Actinomycetes</taxon>
        <taxon>Catenulisporales</taxon>
        <taxon>Actinospicaceae</taxon>
        <taxon>Actinocrinis</taxon>
    </lineage>
</organism>
<feature type="domain" description="BON" evidence="3">
    <location>
        <begin position="147"/>
        <end position="218"/>
    </location>
</feature>
<name>A0A8J8BGL3_9ACTN</name>
<dbReference type="Gene3D" id="3.10.580.10">
    <property type="entry name" value="CBS-domain"/>
    <property type="match status" value="1"/>
</dbReference>
<evidence type="ECO:0000259" key="3">
    <source>
        <dbReference type="PROSITE" id="PS50914"/>
    </source>
</evidence>
<reference evidence="5" key="1">
    <citation type="submission" date="2021-04" db="EMBL/GenBank/DDBJ databases">
        <title>Genome based classification of Actinospica acidithermotolerans sp. nov., an actinobacterium isolated from an Indonesian hot spring.</title>
        <authorList>
            <person name="Kusuma A.B."/>
            <person name="Putra K.E."/>
            <person name="Nafisah S."/>
            <person name="Loh J."/>
            <person name="Nouioui I."/>
            <person name="Goodfellow M."/>
        </authorList>
    </citation>
    <scope>NUCLEOTIDE SEQUENCE</scope>
    <source>
        <strain evidence="5">DSM 45618</strain>
    </source>
</reference>
<dbReference type="AlphaFoldDB" id="A0A8J8BGL3"/>
<dbReference type="InterPro" id="IPR000644">
    <property type="entry name" value="CBS_dom"/>
</dbReference>
<dbReference type="Proteomes" id="UP000677913">
    <property type="component" value="Unassembled WGS sequence"/>
</dbReference>
<evidence type="ECO:0000313" key="6">
    <source>
        <dbReference type="Proteomes" id="UP000677913"/>
    </source>
</evidence>
<dbReference type="SUPFAM" id="SSF54631">
    <property type="entry name" value="CBS-domain pair"/>
    <property type="match status" value="1"/>
</dbReference>
<keyword evidence="6" id="KW-1185">Reference proteome</keyword>
<evidence type="ECO:0000256" key="1">
    <source>
        <dbReference type="ARBA" id="ARBA00023122"/>
    </source>
</evidence>
<dbReference type="Pfam" id="PF04972">
    <property type="entry name" value="BON"/>
    <property type="match status" value="1"/>
</dbReference>
<dbReference type="PROSITE" id="PS51371">
    <property type="entry name" value="CBS"/>
    <property type="match status" value="1"/>
</dbReference>
<gene>
    <name evidence="5" type="ORF">KGA66_22765</name>
</gene>
<dbReference type="PROSITE" id="PS50914">
    <property type="entry name" value="BON"/>
    <property type="match status" value="1"/>
</dbReference>
<sequence length="227" mass="23758">MRKTTVGDVMTGSALAVTADARVQDLVESAARHHADCLVVVDREGAALGVVGPAALAKALAAAPGSGLGLGARLPRRLRRLAGVDEPVVAREAMHRPQYTVTQETSVVEAAHVAVRHEAGTLLVVDDERRPVGGVSVIDLMRGLLRPDAELAEQVRHEVFSHGLGVDVHLAGIQVKAVDGVVTLHGGLGCRSMVQDAVRLAEEIDGVSRVVDDLTFVVDDTGAMQAD</sequence>
<dbReference type="InterPro" id="IPR046342">
    <property type="entry name" value="CBS_dom_sf"/>
</dbReference>
<dbReference type="InterPro" id="IPR051257">
    <property type="entry name" value="Diverse_CBS-Domain"/>
</dbReference>
<comment type="caution">
    <text evidence="5">The sequence shown here is derived from an EMBL/GenBank/DDBJ whole genome shotgun (WGS) entry which is preliminary data.</text>
</comment>
<evidence type="ECO:0000259" key="4">
    <source>
        <dbReference type="PROSITE" id="PS51371"/>
    </source>
</evidence>
<dbReference type="PANTHER" id="PTHR43080">
    <property type="entry name" value="CBS DOMAIN-CONTAINING PROTEIN CBSX3, MITOCHONDRIAL"/>
    <property type="match status" value="1"/>
</dbReference>
<feature type="domain" description="CBS" evidence="4">
    <location>
        <begin position="94"/>
        <end position="150"/>
    </location>
</feature>
<protein>
    <submittedName>
        <fullName evidence="5">CBS domain-containing protein</fullName>
    </submittedName>
</protein>
<proteinExistence type="predicted"/>
<dbReference type="RefSeq" id="WP_211470413.1">
    <property type="nucleotide sequence ID" value="NZ_JAGSXH010000107.1"/>
</dbReference>
<dbReference type="Pfam" id="PF00571">
    <property type="entry name" value="CBS"/>
    <property type="match status" value="2"/>
</dbReference>
<accession>A0A8J8BGL3</accession>
<dbReference type="EMBL" id="JAGSXH010000107">
    <property type="protein sequence ID" value="MBS2965889.1"/>
    <property type="molecule type" value="Genomic_DNA"/>
</dbReference>